<dbReference type="PANTHER" id="PTHR10169:SF38">
    <property type="entry name" value="DNA TOPOISOMERASE 2"/>
    <property type="match status" value="1"/>
</dbReference>
<dbReference type="GO" id="GO:0000819">
    <property type="term" value="P:sister chromatid segregation"/>
    <property type="evidence" value="ECO:0007669"/>
    <property type="project" value="TreeGrafter"/>
</dbReference>
<dbReference type="SUPFAM" id="SSF56719">
    <property type="entry name" value="Type II DNA topoisomerase"/>
    <property type="match status" value="1"/>
</dbReference>
<dbReference type="InterPro" id="IPR050634">
    <property type="entry name" value="DNA_Topoisomerase_II"/>
</dbReference>
<dbReference type="InterPro" id="IPR013760">
    <property type="entry name" value="Topo_IIA-like_dom_sf"/>
</dbReference>
<keyword evidence="8 11" id="KW-0799">Topoisomerase</keyword>
<dbReference type="InterPro" id="IPR031660">
    <property type="entry name" value="TOPRIM_C"/>
</dbReference>
<feature type="active site" description="O-(5'-phospho-DNA)-tyrosine intermediate" evidence="11">
    <location>
        <position position="424"/>
    </location>
</feature>
<dbReference type="FunFam" id="3.30.1360.40:FF:000003">
    <property type="entry name" value="DNA topoisomerase 2"/>
    <property type="match status" value="1"/>
</dbReference>
<dbReference type="PROSITE" id="PS00177">
    <property type="entry name" value="TOPOISOMERASE_II"/>
    <property type="match status" value="1"/>
</dbReference>
<dbReference type="AlphaFoldDB" id="A0A833VEJ6"/>
<dbReference type="InterPro" id="IPR002205">
    <property type="entry name" value="Topo_IIA_dom_A"/>
</dbReference>
<evidence type="ECO:0000313" key="14">
    <source>
        <dbReference type="EMBL" id="KAF3335936.1"/>
    </source>
</evidence>
<dbReference type="PRINTS" id="PR01158">
    <property type="entry name" value="TOPISMRASEII"/>
</dbReference>
<dbReference type="GO" id="GO:0005634">
    <property type="term" value="C:nucleus"/>
    <property type="evidence" value="ECO:0007669"/>
    <property type="project" value="TreeGrafter"/>
</dbReference>
<dbReference type="Pfam" id="PF00521">
    <property type="entry name" value="DNA_topoisoIV"/>
    <property type="match status" value="1"/>
</dbReference>
<dbReference type="EC" id="5.6.2.2" evidence="4"/>
<evidence type="ECO:0000313" key="15">
    <source>
        <dbReference type="Proteomes" id="UP000623129"/>
    </source>
</evidence>
<dbReference type="PROSITE" id="PS52040">
    <property type="entry name" value="TOPO_IIA"/>
    <property type="match status" value="1"/>
</dbReference>
<evidence type="ECO:0000256" key="4">
    <source>
        <dbReference type="ARBA" id="ARBA00012895"/>
    </source>
</evidence>
<feature type="domain" description="Topo IIA-type catalytic" evidence="13">
    <location>
        <begin position="334"/>
        <end position="712"/>
    </location>
</feature>
<dbReference type="Gene3D" id="1.10.268.10">
    <property type="entry name" value="Topoisomerase, domain 3"/>
    <property type="match status" value="1"/>
</dbReference>
<dbReference type="Gene3D" id="3.40.50.670">
    <property type="match status" value="1"/>
</dbReference>
<dbReference type="GO" id="GO:0003918">
    <property type="term" value="F:DNA topoisomerase type II (double strand cut, ATP-hydrolyzing) activity"/>
    <property type="evidence" value="ECO:0007669"/>
    <property type="project" value="UniProtKB-EC"/>
</dbReference>
<dbReference type="Proteomes" id="UP000623129">
    <property type="component" value="Unassembled WGS sequence"/>
</dbReference>
<dbReference type="InterPro" id="IPR001154">
    <property type="entry name" value="TopoII_euk"/>
</dbReference>
<dbReference type="SMART" id="SM00434">
    <property type="entry name" value="TOP4c"/>
    <property type="match status" value="1"/>
</dbReference>
<dbReference type="GO" id="GO:0005524">
    <property type="term" value="F:ATP binding"/>
    <property type="evidence" value="ECO:0007669"/>
    <property type="project" value="UniProtKB-KW"/>
</dbReference>
<accession>A0A833VEJ6</accession>
<dbReference type="InterPro" id="IPR013758">
    <property type="entry name" value="Topo_IIA_A/C_ab"/>
</dbReference>
<dbReference type="FunFam" id="3.90.199.10:FF:000002">
    <property type="entry name" value="DNA topoisomerase 2"/>
    <property type="match status" value="1"/>
</dbReference>
<dbReference type="InterPro" id="IPR006171">
    <property type="entry name" value="TOPRIM_dom"/>
</dbReference>
<evidence type="ECO:0000256" key="10">
    <source>
        <dbReference type="ARBA" id="ARBA00023235"/>
    </source>
</evidence>
<dbReference type="SMART" id="SM00433">
    <property type="entry name" value="TOP2c"/>
    <property type="match status" value="1"/>
</dbReference>
<organism evidence="14 15">
    <name type="scientific">Carex littledalei</name>
    <dbReference type="NCBI Taxonomy" id="544730"/>
    <lineage>
        <taxon>Eukaryota</taxon>
        <taxon>Viridiplantae</taxon>
        <taxon>Streptophyta</taxon>
        <taxon>Embryophyta</taxon>
        <taxon>Tracheophyta</taxon>
        <taxon>Spermatophyta</taxon>
        <taxon>Magnoliopsida</taxon>
        <taxon>Liliopsida</taxon>
        <taxon>Poales</taxon>
        <taxon>Cyperaceae</taxon>
        <taxon>Cyperoideae</taxon>
        <taxon>Cariceae</taxon>
        <taxon>Carex</taxon>
        <taxon>Carex subgen. Euthyceras</taxon>
    </lineage>
</organism>
<dbReference type="InterPro" id="IPR013757">
    <property type="entry name" value="Topo_IIA_A_a_sf"/>
</dbReference>
<sequence length="712" mass="81357">MATTKKVPLQSSSLHNIFNGGTLKKKTIEKEMCGTLKKKTIEKEMYQKNTQPELKKTDGIKRQRITGIPKLEDAIDAGGKNSEKCTLILTEGDSAKALAMAGISMVDRNFYGVYPLTCKLLNVRDANHKQIMENAEIQNIKQILGLQHGKEYESTKGLRYGHLMIMTNQDHDGSHIKGLLINFIHSFWPSLLKIPSFIAEFITPIVKATHRKNRTVLSFYSMLEYEAWKESLGGNANAWAIKYYKGLGTSTSKEGKGYFQDIEKHKKDFVWVNENDGDTIELAFSKDQIEARKNWLRQFEPGTHLDQREKSIKYSDFVNKELILLSMADLRRSIPSVVDGLKPDQRKVLLCSFKRNFIKEAKVAQFSGYVSEHSAFHHGEQSLDSTIIGMAQDFVGSNNINLLQPNGQFGTRHQGGKDHASTKYIYTRLSPLTRFLFPKDDDILLEYQTEDGQSIEPVCYMPIIPMVLVNGSEGIGMGWSTSVPNYNPRDIIANVKRLLNNEPMESMDPWYRGFKGVIEKSVTKEAGATYTITGVIEQVDSTTLRITELPIRRWTQDYKEFLESLVTGNDKIKEPFIKDYREHNDDVTVHFDVTLTEENMNIAIQEGEEIQAHHHNCHDQYAFDSKGVRILEEFFHKRLDFYAKRKGVLLDNLELDLLKLDNKVRFILGVIEGEIIVSNRKRADLLLELKQKGFFHKKDKRNGCGVPKCRRG</sequence>
<proteinExistence type="inferred from homology"/>
<comment type="similarity">
    <text evidence="3">Belongs to the type II topoisomerase family.</text>
</comment>
<dbReference type="PRINTS" id="PR00418">
    <property type="entry name" value="TPI2FAMILY"/>
</dbReference>
<dbReference type="GO" id="GO:0000712">
    <property type="term" value="P:resolution of meiotic recombination intermediates"/>
    <property type="evidence" value="ECO:0007669"/>
    <property type="project" value="TreeGrafter"/>
</dbReference>
<keyword evidence="5" id="KW-0479">Metal-binding</keyword>
<evidence type="ECO:0000256" key="6">
    <source>
        <dbReference type="ARBA" id="ARBA00022741"/>
    </source>
</evidence>
<dbReference type="Pfam" id="PF16898">
    <property type="entry name" value="TOPRIM_C"/>
    <property type="match status" value="1"/>
</dbReference>
<evidence type="ECO:0000256" key="5">
    <source>
        <dbReference type="ARBA" id="ARBA00022723"/>
    </source>
</evidence>
<evidence type="ECO:0000256" key="8">
    <source>
        <dbReference type="ARBA" id="ARBA00023029"/>
    </source>
</evidence>
<dbReference type="InterPro" id="IPR001241">
    <property type="entry name" value="Topo_IIA"/>
</dbReference>
<dbReference type="FunFam" id="3.30.1490.30:FF:000001">
    <property type="entry name" value="DNA topoisomerase 2"/>
    <property type="match status" value="1"/>
</dbReference>
<keyword evidence="9 11" id="KW-0238">DNA-binding</keyword>
<dbReference type="Gene3D" id="3.90.199.10">
    <property type="entry name" value="Topoisomerase II, domain 5"/>
    <property type="match status" value="1"/>
</dbReference>
<dbReference type="PROSITE" id="PS50880">
    <property type="entry name" value="TOPRIM"/>
    <property type="match status" value="1"/>
</dbReference>
<gene>
    <name evidence="14" type="ORF">FCM35_KLT20443</name>
</gene>
<feature type="domain" description="Toprim" evidence="12">
    <location>
        <begin position="85"/>
        <end position="199"/>
    </location>
</feature>
<evidence type="ECO:0000256" key="2">
    <source>
        <dbReference type="ARBA" id="ARBA00001946"/>
    </source>
</evidence>
<keyword evidence="6" id="KW-0547">Nucleotide-binding</keyword>
<comment type="caution">
    <text evidence="14">The sequence shown here is derived from an EMBL/GenBank/DDBJ whole genome shotgun (WGS) entry which is preliminary data.</text>
</comment>
<dbReference type="OrthoDB" id="276498at2759"/>
<protein>
    <recommendedName>
        <fullName evidence="4">DNA topoisomerase (ATP-hydrolyzing)</fullName>
        <ecNumber evidence="4">5.6.2.2</ecNumber>
    </recommendedName>
</protein>
<name>A0A833VEJ6_9POAL</name>
<dbReference type="InterPro" id="IPR018522">
    <property type="entry name" value="TopoIIA_CS"/>
</dbReference>
<evidence type="ECO:0000259" key="12">
    <source>
        <dbReference type="PROSITE" id="PS50880"/>
    </source>
</evidence>
<keyword evidence="15" id="KW-1185">Reference proteome</keyword>
<keyword evidence="7" id="KW-0067">ATP-binding</keyword>
<dbReference type="InterPro" id="IPR013759">
    <property type="entry name" value="Topo_IIA_B_C"/>
</dbReference>
<dbReference type="FunFam" id="3.40.50.670:FF:000001">
    <property type="entry name" value="DNA topoisomerase 2"/>
    <property type="match status" value="2"/>
</dbReference>
<evidence type="ECO:0000256" key="9">
    <source>
        <dbReference type="ARBA" id="ARBA00023125"/>
    </source>
</evidence>
<dbReference type="GO" id="GO:0003677">
    <property type="term" value="F:DNA binding"/>
    <property type="evidence" value="ECO:0007669"/>
    <property type="project" value="UniProtKB-UniRule"/>
</dbReference>
<comment type="cofactor">
    <cofactor evidence="2">
        <name>Mg(2+)</name>
        <dbReference type="ChEBI" id="CHEBI:18420"/>
    </cofactor>
</comment>
<dbReference type="GO" id="GO:0046872">
    <property type="term" value="F:metal ion binding"/>
    <property type="evidence" value="ECO:0007669"/>
    <property type="project" value="UniProtKB-KW"/>
</dbReference>
<dbReference type="CDD" id="cd03365">
    <property type="entry name" value="TOPRIM_TopoIIA"/>
    <property type="match status" value="1"/>
</dbReference>
<dbReference type="InterPro" id="IPR034157">
    <property type="entry name" value="TOPRIM_TopoII"/>
</dbReference>
<dbReference type="Gene3D" id="3.30.1360.40">
    <property type="match status" value="1"/>
</dbReference>
<evidence type="ECO:0000256" key="1">
    <source>
        <dbReference type="ARBA" id="ARBA00000185"/>
    </source>
</evidence>
<keyword evidence="10 11" id="KW-0413">Isomerase</keyword>
<dbReference type="Pfam" id="PF01751">
    <property type="entry name" value="Toprim"/>
    <property type="match status" value="1"/>
</dbReference>
<dbReference type="GO" id="GO:0006265">
    <property type="term" value="P:DNA topological change"/>
    <property type="evidence" value="ECO:0007669"/>
    <property type="project" value="UniProtKB-UniRule"/>
</dbReference>
<evidence type="ECO:0000256" key="3">
    <source>
        <dbReference type="ARBA" id="ARBA00011080"/>
    </source>
</evidence>
<evidence type="ECO:0000256" key="7">
    <source>
        <dbReference type="ARBA" id="ARBA00022840"/>
    </source>
</evidence>
<comment type="catalytic activity">
    <reaction evidence="1 11">
        <text>ATP-dependent breakage, passage and rejoining of double-stranded DNA.</text>
        <dbReference type="EC" id="5.6.2.2"/>
    </reaction>
</comment>
<dbReference type="EMBL" id="SWLB01000008">
    <property type="protein sequence ID" value="KAF3335936.1"/>
    <property type="molecule type" value="Genomic_DNA"/>
</dbReference>
<evidence type="ECO:0000259" key="13">
    <source>
        <dbReference type="PROSITE" id="PS52040"/>
    </source>
</evidence>
<dbReference type="PANTHER" id="PTHR10169">
    <property type="entry name" value="DNA TOPOISOMERASE/GYRASE"/>
    <property type="match status" value="1"/>
</dbReference>
<dbReference type="Gene3D" id="3.30.1490.30">
    <property type="match status" value="1"/>
</dbReference>
<reference evidence="14" key="1">
    <citation type="submission" date="2020-01" db="EMBL/GenBank/DDBJ databases">
        <title>Genome sequence of Kobresia littledalei, the first chromosome-level genome in the family Cyperaceae.</title>
        <authorList>
            <person name="Qu G."/>
        </authorList>
    </citation>
    <scope>NUCLEOTIDE SEQUENCE</scope>
    <source>
        <strain evidence="14">C.B.Clarke</strain>
        <tissue evidence="14">Leaf</tissue>
    </source>
</reference>
<evidence type="ECO:0000256" key="11">
    <source>
        <dbReference type="PROSITE-ProRule" id="PRU01384"/>
    </source>
</evidence>